<evidence type="ECO:0000313" key="1">
    <source>
        <dbReference type="EMBL" id="MCX5462599.1"/>
    </source>
</evidence>
<keyword evidence="2" id="KW-1185">Reference proteome</keyword>
<protein>
    <submittedName>
        <fullName evidence="1">GNAT family N-acetyltransferase</fullName>
    </submittedName>
</protein>
<dbReference type="Proteomes" id="UP001209916">
    <property type="component" value="Unassembled WGS sequence"/>
</dbReference>
<comment type="caution">
    <text evidence="1">The sequence shown here is derived from an EMBL/GenBank/DDBJ whole genome shotgun (WGS) entry which is preliminary data.</text>
</comment>
<dbReference type="PANTHER" id="PTHR31438:SF1">
    <property type="entry name" value="LYSINE N-ACYLTRANSFERASE C17G9.06C-RELATED"/>
    <property type="match status" value="1"/>
</dbReference>
<dbReference type="PANTHER" id="PTHR31438">
    <property type="entry name" value="LYSINE N-ACYLTRANSFERASE C17G9.06C-RELATED"/>
    <property type="match status" value="1"/>
</dbReference>
<dbReference type="RefSeq" id="WP_266119769.1">
    <property type="nucleotide sequence ID" value="NZ_JAPKNA010000001.1"/>
</dbReference>
<dbReference type="InterPro" id="IPR016181">
    <property type="entry name" value="Acyl_CoA_acyltransferase"/>
</dbReference>
<proteinExistence type="predicted"/>
<dbReference type="EMBL" id="JAPKNA010000001">
    <property type="protein sequence ID" value="MCX5462599.1"/>
    <property type="molecule type" value="Genomic_DNA"/>
</dbReference>
<dbReference type="Gene3D" id="3.40.630.30">
    <property type="match status" value="1"/>
</dbReference>
<dbReference type="Pfam" id="PF13523">
    <property type="entry name" value="Acetyltransf_8"/>
    <property type="match status" value="1"/>
</dbReference>
<organism evidence="1 2">
    <name type="scientific">Alcaligenes parafaecalis</name>
    <dbReference type="NCBI Taxonomy" id="171260"/>
    <lineage>
        <taxon>Bacteria</taxon>
        <taxon>Pseudomonadati</taxon>
        <taxon>Pseudomonadota</taxon>
        <taxon>Betaproteobacteria</taxon>
        <taxon>Burkholderiales</taxon>
        <taxon>Alcaligenaceae</taxon>
        <taxon>Alcaligenes</taxon>
    </lineage>
</organism>
<evidence type="ECO:0000313" key="2">
    <source>
        <dbReference type="Proteomes" id="UP001209916"/>
    </source>
</evidence>
<dbReference type="SUPFAM" id="SSF55729">
    <property type="entry name" value="Acyl-CoA N-acyltransferases (Nat)"/>
    <property type="match status" value="1"/>
</dbReference>
<gene>
    <name evidence="1" type="ORF">OSH09_00280</name>
</gene>
<accession>A0ABT3VJC6</accession>
<name>A0ABT3VJC6_9BURK</name>
<sequence length="207" mass="23279">MLREYFVPAQHRPVLNPAFSLSPLELDEDIAILQPWYQLDYASYWNMQGLSQAQTCAFYIEQRQHGLTAYMGFFQDSPAFVMECYDPRQDPLSLHYAVQAGDIGMHFFVGPCHTPVPYFTRDILRSVMAFLFDELGAQRVVVEPDIRNAKVHRLNSLVGFVDAGTILLPTKTARLAFCSPENFADTLNTSDTLLPVALTLAAGRGII</sequence>
<reference evidence="1 2" key="1">
    <citation type="submission" date="2022-11" db="EMBL/GenBank/DDBJ databases">
        <title>Biodiversity and phylogenetic relationships of bacteria.</title>
        <authorList>
            <person name="Machado R.A.R."/>
            <person name="Bhat A."/>
            <person name="Loulou A."/>
            <person name="Kallel S."/>
        </authorList>
    </citation>
    <scope>NUCLEOTIDE SEQUENCE [LARGE SCALE GENOMIC DNA]</scope>
    <source>
        <strain evidence="1 2">DSM 13975</strain>
    </source>
</reference>